<dbReference type="Gene3D" id="1.20.120.220">
    <property type="entry name" value="ATP synthase, F0 complex, subunit A"/>
    <property type="match status" value="1"/>
</dbReference>
<comment type="function">
    <text evidence="11 12">Key component of the proton channel; it plays a direct role in the translocation of protons across the membrane.</text>
</comment>
<feature type="transmembrane region" description="Helical" evidence="11">
    <location>
        <begin position="187"/>
        <end position="207"/>
    </location>
</feature>
<feature type="transmembrane region" description="Helical" evidence="11">
    <location>
        <begin position="116"/>
        <end position="136"/>
    </location>
</feature>
<evidence type="ECO:0000256" key="10">
    <source>
        <dbReference type="ARBA" id="ARBA00023310"/>
    </source>
</evidence>
<feature type="transmembrane region" description="Helical" evidence="11">
    <location>
        <begin position="145"/>
        <end position="167"/>
    </location>
</feature>
<reference evidence="13" key="1">
    <citation type="journal article" date="2020" name="mSystems">
        <title>Genome- and Community-Level Interaction Insights into Carbon Utilization and Element Cycling Functions of Hydrothermarchaeota in Hydrothermal Sediment.</title>
        <authorList>
            <person name="Zhou Z."/>
            <person name="Liu Y."/>
            <person name="Xu W."/>
            <person name="Pan J."/>
            <person name="Luo Z.H."/>
            <person name="Li M."/>
        </authorList>
    </citation>
    <scope>NUCLEOTIDE SEQUENCE [LARGE SCALE GENOMIC DNA]</scope>
    <source>
        <strain evidence="13">HyVt-485</strain>
    </source>
</reference>
<dbReference type="InterPro" id="IPR023011">
    <property type="entry name" value="ATP_synth_F0_asu_AS"/>
</dbReference>
<feature type="transmembrane region" description="Helical" evidence="11">
    <location>
        <begin position="31"/>
        <end position="49"/>
    </location>
</feature>
<comment type="caution">
    <text evidence="13">The sequence shown here is derived from an EMBL/GenBank/DDBJ whole genome shotgun (WGS) entry which is preliminary data.</text>
</comment>
<evidence type="ECO:0000256" key="11">
    <source>
        <dbReference type="HAMAP-Rule" id="MF_01393"/>
    </source>
</evidence>
<dbReference type="GO" id="GO:0005886">
    <property type="term" value="C:plasma membrane"/>
    <property type="evidence" value="ECO:0007669"/>
    <property type="project" value="UniProtKB-SubCell"/>
</dbReference>
<dbReference type="InterPro" id="IPR045083">
    <property type="entry name" value="ATP_synth_F0_asu_bact/mt"/>
</dbReference>
<keyword evidence="9 11" id="KW-0472">Membrane</keyword>
<dbReference type="FunFam" id="1.20.120.220:FF:000003">
    <property type="entry name" value="ATP synthase subunit a"/>
    <property type="match status" value="1"/>
</dbReference>
<keyword evidence="5 11" id="KW-0812">Transmembrane</keyword>
<comment type="similarity">
    <text evidence="2 11 12">Belongs to the ATPase A chain family.</text>
</comment>
<evidence type="ECO:0000256" key="4">
    <source>
        <dbReference type="ARBA" id="ARBA00022547"/>
    </source>
</evidence>
<feature type="transmembrane region" description="Helical" evidence="11">
    <location>
        <begin position="219"/>
        <end position="244"/>
    </location>
</feature>
<keyword evidence="8 11" id="KW-0406">Ion transport</keyword>
<dbReference type="CDD" id="cd00310">
    <property type="entry name" value="ATP-synt_Fo_a_6"/>
    <property type="match status" value="1"/>
</dbReference>
<dbReference type="PANTHER" id="PTHR11410:SF0">
    <property type="entry name" value="ATP SYNTHASE SUBUNIT A"/>
    <property type="match status" value="1"/>
</dbReference>
<evidence type="ECO:0000256" key="8">
    <source>
        <dbReference type="ARBA" id="ARBA00023065"/>
    </source>
</evidence>
<dbReference type="Pfam" id="PF00119">
    <property type="entry name" value="ATP-synt_A"/>
    <property type="match status" value="1"/>
</dbReference>
<dbReference type="PRINTS" id="PR00123">
    <property type="entry name" value="ATPASEA"/>
</dbReference>
<keyword evidence="6 11" id="KW-0375">Hydrogen ion transport</keyword>
<keyword evidence="10 11" id="KW-0066">ATP synthesis</keyword>
<dbReference type="SUPFAM" id="SSF81336">
    <property type="entry name" value="F1F0 ATP synthase subunit A"/>
    <property type="match status" value="1"/>
</dbReference>
<gene>
    <name evidence="11" type="primary">atpB</name>
    <name evidence="13" type="ORF">ENJ42_04225</name>
</gene>
<dbReference type="GO" id="GO:0046933">
    <property type="term" value="F:proton-transporting ATP synthase activity, rotational mechanism"/>
    <property type="evidence" value="ECO:0007669"/>
    <property type="project" value="UniProtKB-UniRule"/>
</dbReference>
<keyword evidence="11" id="KW-1003">Cell membrane</keyword>
<name>A0A7C5QVZ7_9PROT</name>
<feature type="transmembrane region" description="Helical" evidence="11">
    <location>
        <begin position="86"/>
        <end position="110"/>
    </location>
</feature>
<dbReference type="NCBIfam" id="TIGR01131">
    <property type="entry name" value="ATP_synt_6_or_A"/>
    <property type="match status" value="1"/>
</dbReference>
<keyword evidence="7 11" id="KW-1133">Transmembrane helix</keyword>
<evidence type="ECO:0000256" key="3">
    <source>
        <dbReference type="ARBA" id="ARBA00022448"/>
    </source>
</evidence>
<dbReference type="GO" id="GO:0045259">
    <property type="term" value="C:proton-transporting ATP synthase complex"/>
    <property type="evidence" value="ECO:0007669"/>
    <property type="project" value="UniProtKB-KW"/>
</dbReference>
<dbReference type="EMBL" id="DRMJ01000209">
    <property type="protein sequence ID" value="HHL42802.1"/>
    <property type="molecule type" value="Genomic_DNA"/>
</dbReference>
<evidence type="ECO:0000256" key="6">
    <source>
        <dbReference type="ARBA" id="ARBA00022781"/>
    </source>
</evidence>
<protein>
    <recommendedName>
        <fullName evidence="11 12">ATP synthase subunit a</fullName>
    </recommendedName>
    <alternativeName>
        <fullName evidence="11">ATP synthase F0 sector subunit a</fullName>
    </alternativeName>
    <alternativeName>
        <fullName evidence="11">F-ATPase subunit 6</fullName>
    </alternativeName>
</protein>
<organism evidence="13">
    <name type="scientific">Hellea balneolensis</name>
    <dbReference type="NCBI Taxonomy" id="287478"/>
    <lineage>
        <taxon>Bacteria</taxon>
        <taxon>Pseudomonadati</taxon>
        <taxon>Pseudomonadota</taxon>
        <taxon>Alphaproteobacteria</taxon>
        <taxon>Maricaulales</taxon>
        <taxon>Robiginitomaculaceae</taxon>
        <taxon>Hellea</taxon>
    </lineage>
</organism>
<evidence type="ECO:0000256" key="9">
    <source>
        <dbReference type="ARBA" id="ARBA00023136"/>
    </source>
</evidence>
<sequence>MAIELDPIEQFEIHKMFEFKLGGFDLGFTNSSFMMVVAVGLISLFLFMATTKRSLIPGRLQSVAEMSYEFVANMVKSTAGKDGLKFFPFIYALFMFILFANLLGLIPFFFTTTSHIVITVAMALAVWLLVIFVGLYKHGFKFFKLFVPSGVPWYIIWFVVILEVISFFSRPLSHSVRLWANMLAGHIMLKLFAGFIIAMLGASGLLIKLGAIGPAFMTLALTPLEILVAFLQAYVFAILTSVYISDALHPGH</sequence>
<keyword evidence="3 11" id="KW-0813">Transport</keyword>
<dbReference type="HAMAP" id="MF_01393">
    <property type="entry name" value="ATP_synth_a_bact"/>
    <property type="match status" value="1"/>
</dbReference>
<dbReference type="InterPro" id="IPR035908">
    <property type="entry name" value="F0_ATP_A_sf"/>
</dbReference>
<evidence type="ECO:0000256" key="5">
    <source>
        <dbReference type="ARBA" id="ARBA00022692"/>
    </source>
</evidence>
<evidence type="ECO:0000313" key="13">
    <source>
        <dbReference type="EMBL" id="HHL42802.1"/>
    </source>
</evidence>
<dbReference type="PANTHER" id="PTHR11410">
    <property type="entry name" value="ATP SYNTHASE SUBUNIT A"/>
    <property type="match status" value="1"/>
</dbReference>
<evidence type="ECO:0000256" key="2">
    <source>
        <dbReference type="ARBA" id="ARBA00006810"/>
    </source>
</evidence>
<accession>A0A7C5QVZ7</accession>
<dbReference type="AlphaFoldDB" id="A0A7C5QVZ7"/>
<evidence type="ECO:0000256" key="7">
    <source>
        <dbReference type="ARBA" id="ARBA00022989"/>
    </source>
</evidence>
<comment type="subcellular location">
    <subcellularLocation>
        <location evidence="11 12">Cell membrane</location>
        <topology evidence="11 12">Multi-pass membrane protein</topology>
    </subcellularLocation>
    <subcellularLocation>
        <location evidence="1">Membrane</location>
        <topology evidence="1">Multi-pass membrane protein</topology>
    </subcellularLocation>
</comment>
<dbReference type="InterPro" id="IPR000568">
    <property type="entry name" value="ATP_synth_F0_asu"/>
</dbReference>
<dbReference type="PROSITE" id="PS00449">
    <property type="entry name" value="ATPASE_A"/>
    <property type="match status" value="1"/>
</dbReference>
<evidence type="ECO:0000256" key="12">
    <source>
        <dbReference type="RuleBase" id="RU000483"/>
    </source>
</evidence>
<proteinExistence type="inferred from homology"/>
<dbReference type="NCBIfam" id="NF004482">
    <property type="entry name" value="PRK05815.2-4"/>
    <property type="match status" value="1"/>
</dbReference>
<evidence type="ECO:0000256" key="1">
    <source>
        <dbReference type="ARBA" id="ARBA00004141"/>
    </source>
</evidence>
<dbReference type="Proteomes" id="UP000885830">
    <property type="component" value="Unassembled WGS sequence"/>
</dbReference>
<keyword evidence="4 11" id="KW-0138">CF(0)</keyword>